<evidence type="ECO:0000313" key="2">
    <source>
        <dbReference type="EMBL" id="KAF2116498.1"/>
    </source>
</evidence>
<organism evidence="2 3">
    <name type="scientific">Lophiotrema nucula</name>
    <dbReference type="NCBI Taxonomy" id="690887"/>
    <lineage>
        <taxon>Eukaryota</taxon>
        <taxon>Fungi</taxon>
        <taxon>Dikarya</taxon>
        <taxon>Ascomycota</taxon>
        <taxon>Pezizomycotina</taxon>
        <taxon>Dothideomycetes</taxon>
        <taxon>Pleosporomycetidae</taxon>
        <taxon>Pleosporales</taxon>
        <taxon>Lophiotremataceae</taxon>
        <taxon>Lophiotrema</taxon>
    </lineage>
</organism>
<evidence type="ECO:0000256" key="1">
    <source>
        <dbReference type="SAM" id="MobiDB-lite"/>
    </source>
</evidence>
<protein>
    <submittedName>
        <fullName evidence="2">Uncharacterized protein</fullName>
    </submittedName>
</protein>
<sequence length="430" mass="50123">MPHRRCFQSTKKPRELYLQIPLLRRYYPLINRIIRSPALYLQANQLPRPHCPSRLFNMATSVGQAERSVSPGDPDEVPPHYKRSLIEGQDAFDMIGHGVFTWIQEYNGPVRIKYQNKISILLEGSFGIKGPEITVNYEHIQLNASSQERLSFWREEAIKRIKHRKYRHSALTQPLKDVDVMLNERIRVKKVVVINPGTIYSEYERRFTSMFYDIVVFEVANTIAETYSRDKGVKAIEWAEEIRVVIQDPTNIRTSADWSSIQPDDVPKDLPGLWNENRRYGRNHQFKITRTVDPFGWKEIDDHTVVIILSNDNPYREILGDICESGRIRPVGVLCKHVTKASDGEPDTQDIMSPTLRRILGDKKAYSEHIWINERKDMFLQKDQTSAIERYYRVLDHPTLYLKNEPQKATQQDPATEFDLPSDMEPESTI</sequence>
<proteinExistence type="predicted"/>
<gene>
    <name evidence="2" type="ORF">BDV96DRAFT_657692</name>
</gene>
<dbReference type="Proteomes" id="UP000799770">
    <property type="component" value="Unassembled WGS sequence"/>
</dbReference>
<feature type="compositionally biased region" description="Acidic residues" evidence="1">
    <location>
        <begin position="420"/>
        <end position="430"/>
    </location>
</feature>
<dbReference type="AlphaFoldDB" id="A0A6A5ZDS8"/>
<evidence type="ECO:0000313" key="3">
    <source>
        <dbReference type="Proteomes" id="UP000799770"/>
    </source>
</evidence>
<dbReference type="OrthoDB" id="10674986at2759"/>
<accession>A0A6A5ZDS8</accession>
<feature type="region of interest" description="Disordered" evidence="1">
    <location>
        <begin position="403"/>
        <end position="430"/>
    </location>
</feature>
<dbReference type="EMBL" id="ML977320">
    <property type="protein sequence ID" value="KAF2116498.1"/>
    <property type="molecule type" value="Genomic_DNA"/>
</dbReference>
<reference evidence="2" key="1">
    <citation type="journal article" date="2020" name="Stud. Mycol.">
        <title>101 Dothideomycetes genomes: a test case for predicting lifestyles and emergence of pathogens.</title>
        <authorList>
            <person name="Haridas S."/>
            <person name="Albert R."/>
            <person name="Binder M."/>
            <person name="Bloem J."/>
            <person name="Labutti K."/>
            <person name="Salamov A."/>
            <person name="Andreopoulos B."/>
            <person name="Baker S."/>
            <person name="Barry K."/>
            <person name="Bills G."/>
            <person name="Bluhm B."/>
            <person name="Cannon C."/>
            <person name="Castanera R."/>
            <person name="Culley D."/>
            <person name="Daum C."/>
            <person name="Ezra D."/>
            <person name="Gonzalez J."/>
            <person name="Henrissat B."/>
            <person name="Kuo A."/>
            <person name="Liang C."/>
            <person name="Lipzen A."/>
            <person name="Lutzoni F."/>
            <person name="Magnuson J."/>
            <person name="Mondo S."/>
            <person name="Nolan M."/>
            <person name="Ohm R."/>
            <person name="Pangilinan J."/>
            <person name="Park H.-J."/>
            <person name="Ramirez L."/>
            <person name="Alfaro M."/>
            <person name="Sun H."/>
            <person name="Tritt A."/>
            <person name="Yoshinaga Y."/>
            <person name="Zwiers L.-H."/>
            <person name="Turgeon B."/>
            <person name="Goodwin S."/>
            <person name="Spatafora J."/>
            <person name="Crous P."/>
            <person name="Grigoriev I."/>
        </authorList>
    </citation>
    <scope>NUCLEOTIDE SEQUENCE</scope>
    <source>
        <strain evidence="2">CBS 627.86</strain>
    </source>
</reference>
<name>A0A6A5ZDS8_9PLEO</name>
<keyword evidence="3" id="KW-1185">Reference proteome</keyword>